<dbReference type="CDD" id="cd00167">
    <property type="entry name" value="SANT"/>
    <property type="match status" value="1"/>
</dbReference>
<dbReference type="OrthoDB" id="552191at2759"/>
<keyword evidence="3" id="KW-1185">Reference proteome</keyword>
<dbReference type="PANTHER" id="PTHR14000">
    <property type="entry name" value="FINGER CCCH DOMAIN PROTEIN, PUTATIVE (DUF3755)-RELATED"/>
    <property type="match status" value="1"/>
</dbReference>
<dbReference type="Gene3D" id="1.10.10.60">
    <property type="entry name" value="Homeodomain-like"/>
    <property type="match status" value="1"/>
</dbReference>
<reference evidence="2 3" key="1">
    <citation type="submission" date="2013-09" db="EMBL/GenBank/DDBJ databases">
        <title>Corchorus capsularis genome sequencing.</title>
        <authorList>
            <person name="Alam M."/>
            <person name="Haque M.S."/>
            <person name="Islam M.S."/>
            <person name="Emdad E.M."/>
            <person name="Islam M.M."/>
            <person name="Ahmed B."/>
            <person name="Halim A."/>
            <person name="Hossen Q.M.M."/>
            <person name="Hossain M.Z."/>
            <person name="Ahmed R."/>
            <person name="Khan M.M."/>
            <person name="Islam R."/>
            <person name="Rashid M.M."/>
            <person name="Khan S.A."/>
            <person name="Rahman M.S."/>
            <person name="Alam M."/>
        </authorList>
    </citation>
    <scope>NUCLEOTIDE SEQUENCE [LARGE SCALE GENOMIC DNA]</scope>
    <source>
        <strain evidence="3">cv. CVL-1</strain>
        <tissue evidence="2">Whole seedling</tissue>
    </source>
</reference>
<name>A0A1R3GE38_COCAP</name>
<evidence type="ECO:0000256" key="1">
    <source>
        <dbReference type="SAM" id="MobiDB-lite"/>
    </source>
</evidence>
<feature type="compositionally biased region" description="Basic and acidic residues" evidence="1">
    <location>
        <begin position="418"/>
        <end position="435"/>
    </location>
</feature>
<feature type="region of interest" description="Disordered" evidence="1">
    <location>
        <begin position="1"/>
        <end position="166"/>
    </location>
</feature>
<gene>
    <name evidence="2" type="ORF">CCACVL1_26613</name>
</gene>
<comment type="caution">
    <text evidence="2">The sequence shown here is derived from an EMBL/GenBank/DDBJ whole genome shotgun (WGS) entry which is preliminary data.</text>
</comment>
<dbReference type="PANTHER" id="PTHR14000:SF17">
    <property type="entry name" value="MYB-LIKE DOMAIN-CONTAINING PROTEIN"/>
    <property type="match status" value="1"/>
</dbReference>
<feature type="compositionally biased region" description="Low complexity" evidence="1">
    <location>
        <begin position="110"/>
        <end position="124"/>
    </location>
</feature>
<accession>A0A1R3GE38</accession>
<feature type="compositionally biased region" description="Polar residues" evidence="1">
    <location>
        <begin position="57"/>
        <end position="67"/>
    </location>
</feature>
<sequence>MSSASKTPEPTPLRRSLRLLNRATPSKPQDFSARKPESKKTPAHSADKICRKLISSAPKTPESTPLRRSSRLLNLATPSKSQDLRAQKSESKKTPARPTDKISKKLIQPSNGSTNSVNSTSGSRRSARLQSGSFPNKPEKTKFVETKTEKGESGKNTGKHKEVERKEREIIVGLKAVTAASRESERREACERNENDGIKRNLKRKRDEGGGRNVQGWTREQELALQRAYFSAKPTPNFWKKVSKLVPGKSAQDCFDKIHSDHSTPIQHQPRSRAKKMNLSPIGDLSFSASKLLKATALGTKKSSCSKQKSHVVQRKTVRHLLQKHYNVDQGDEADLFSILEPNLSPSIHALPKVVLSTPENLLEKQGFLQKCQERSSSGSKKYQTKLGRKGNLVSPPVLKQIKNKALHERYIDQLHNREAKRKAESKRAEKKVLGKENNGSVQNHNIDEVRAAKNALVSDARYVINQLQRLQCVDNSFDLDNEDDEVGSDDDEGEFQL</sequence>
<feature type="region of interest" description="Disordered" evidence="1">
    <location>
        <begin position="178"/>
        <end position="215"/>
    </location>
</feature>
<dbReference type="Gramene" id="OMO56349">
    <property type="protein sequence ID" value="OMO56349"/>
    <property type="gene ID" value="CCACVL1_26613"/>
</dbReference>
<feature type="region of interest" description="Disordered" evidence="1">
    <location>
        <begin position="479"/>
        <end position="498"/>
    </location>
</feature>
<feature type="compositionally biased region" description="Basic and acidic residues" evidence="1">
    <location>
        <begin position="32"/>
        <end position="50"/>
    </location>
</feature>
<feature type="compositionally biased region" description="Basic and acidic residues" evidence="1">
    <location>
        <begin position="182"/>
        <end position="210"/>
    </location>
</feature>
<feature type="region of interest" description="Disordered" evidence="1">
    <location>
        <begin position="418"/>
        <end position="442"/>
    </location>
</feature>
<dbReference type="EMBL" id="AWWV01014513">
    <property type="protein sequence ID" value="OMO56349.1"/>
    <property type="molecule type" value="Genomic_DNA"/>
</dbReference>
<dbReference type="Proteomes" id="UP000188268">
    <property type="component" value="Unassembled WGS sequence"/>
</dbReference>
<dbReference type="AlphaFoldDB" id="A0A1R3GE38"/>
<evidence type="ECO:0000313" key="3">
    <source>
        <dbReference type="Proteomes" id="UP000188268"/>
    </source>
</evidence>
<feature type="compositionally biased region" description="Basic and acidic residues" evidence="1">
    <location>
        <begin position="137"/>
        <end position="166"/>
    </location>
</feature>
<feature type="compositionally biased region" description="Basic and acidic residues" evidence="1">
    <location>
        <begin position="82"/>
        <end position="103"/>
    </location>
</feature>
<dbReference type="STRING" id="210143.A0A1R3GE38"/>
<evidence type="ECO:0000313" key="2">
    <source>
        <dbReference type="EMBL" id="OMO56349.1"/>
    </source>
</evidence>
<protein>
    <recommendedName>
        <fullName evidence="4">Myb-like domain-containing protein</fullName>
    </recommendedName>
</protein>
<organism evidence="2 3">
    <name type="scientific">Corchorus capsularis</name>
    <name type="common">Jute</name>
    <dbReference type="NCBI Taxonomy" id="210143"/>
    <lineage>
        <taxon>Eukaryota</taxon>
        <taxon>Viridiplantae</taxon>
        <taxon>Streptophyta</taxon>
        <taxon>Embryophyta</taxon>
        <taxon>Tracheophyta</taxon>
        <taxon>Spermatophyta</taxon>
        <taxon>Magnoliopsida</taxon>
        <taxon>eudicotyledons</taxon>
        <taxon>Gunneridae</taxon>
        <taxon>Pentapetalae</taxon>
        <taxon>rosids</taxon>
        <taxon>malvids</taxon>
        <taxon>Malvales</taxon>
        <taxon>Malvaceae</taxon>
        <taxon>Grewioideae</taxon>
        <taxon>Apeibeae</taxon>
        <taxon>Corchorus</taxon>
    </lineage>
</organism>
<evidence type="ECO:0008006" key="4">
    <source>
        <dbReference type="Google" id="ProtNLM"/>
    </source>
</evidence>
<dbReference type="InterPro" id="IPR001005">
    <property type="entry name" value="SANT/Myb"/>
</dbReference>
<proteinExistence type="predicted"/>
<dbReference type="SUPFAM" id="SSF46689">
    <property type="entry name" value="Homeodomain-like"/>
    <property type="match status" value="1"/>
</dbReference>
<dbReference type="InterPro" id="IPR009057">
    <property type="entry name" value="Homeodomain-like_sf"/>
</dbReference>